<gene>
    <name evidence="2" type="ORF">HNQ40_001024</name>
</gene>
<sequence>MTKTVRHKRGGIWNQHAVIDTTEEDIADRGVPEEAYRVLGEQTRTSDLKPGRTTTKKTTKKKASKKKPNR</sequence>
<dbReference type="Proteomes" id="UP000541810">
    <property type="component" value="Unassembled WGS sequence"/>
</dbReference>
<comment type="caution">
    <text evidence="2">The sequence shown here is derived from an EMBL/GenBank/DDBJ whole genome shotgun (WGS) entry which is preliminary data.</text>
</comment>
<protein>
    <submittedName>
        <fullName evidence="2">Uncharacterized protein</fullName>
    </submittedName>
</protein>
<reference evidence="2 3" key="1">
    <citation type="submission" date="2020-08" db="EMBL/GenBank/DDBJ databases">
        <title>Genomic Encyclopedia of Type Strains, Phase IV (KMG-IV): sequencing the most valuable type-strain genomes for metagenomic binning, comparative biology and taxonomic classification.</title>
        <authorList>
            <person name="Goeker M."/>
        </authorList>
    </citation>
    <scope>NUCLEOTIDE SEQUENCE [LARGE SCALE GENOMIC DNA]</scope>
    <source>
        <strain evidence="2 3">DSM 103725</strain>
    </source>
</reference>
<evidence type="ECO:0000256" key="1">
    <source>
        <dbReference type="SAM" id="MobiDB-lite"/>
    </source>
</evidence>
<accession>A0A7X0H4N7</accession>
<dbReference type="AlphaFoldDB" id="A0A7X0H4N7"/>
<evidence type="ECO:0000313" key="2">
    <source>
        <dbReference type="EMBL" id="MBB6429218.1"/>
    </source>
</evidence>
<evidence type="ECO:0000313" key="3">
    <source>
        <dbReference type="Proteomes" id="UP000541810"/>
    </source>
</evidence>
<feature type="region of interest" description="Disordered" evidence="1">
    <location>
        <begin position="29"/>
        <end position="70"/>
    </location>
</feature>
<dbReference type="EMBL" id="JACHGY010000001">
    <property type="protein sequence ID" value="MBB6429218.1"/>
    <property type="molecule type" value="Genomic_DNA"/>
</dbReference>
<organism evidence="2 3">
    <name type="scientific">Algisphaera agarilytica</name>
    <dbReference type="NCBI Taxonomy" id="1385975"/>
    <lineage>
        <taxon>Bacteria</taxon>
        <taxon>Pseudomonadati</taxon>
        <taxon>Planctomycetota</taxon>
        <taxon>Phycisphaerae</taxon>
        <taxon>Phycisphaerales</taxon>
        <taxon>Phycisphaeraceae</taxon>
        <taxon>Algisphaera</taxon>
    </lineage>
</organism>
<proteinExistence type="predicted"/>
<dbReference type="RefSeq" id="WP_184676804.1">
    <property type="nucleotide sequence ID" value="NZ_JACHGY010000001.1"/>
</dbReference>
<name>A0A7X0H4N7_9BACT</name>
<keyword evidence="3" id="KW-1185">Reference proteome</keyword>
<feature type="compositionally biased region" description="Basic residues" evidence="1">
    <location>
        <begin position="54"/>
        <end position="70"/>
    </location>
</feature>